<dbReference type="EMBL" id="JAOCQF010000001">
    <property type="protein sequence ID" value="MCT8328968.1"/>
    <property type="molecule type" value="Genomic_DNA"/>
</dbReference>
<dbReference type="PANTHER" id="PTHR23416:SF23">
    <property type="entry name" value="ACETYLTRANSFERASE C18B11.09C-RELATED"/>
    <property type="match status" value="1"/>
</dbReference>
<dbReference type="Proteomes" id="UP001205601">
    <property type="component" value="Unassembled WGS sequence"/>
</dbReference>
<dbReference type="InterPro" id="IPR051159">
    <property type="entry name" value="Hexapeptide_acetyltransf"/>
</dbReference>
<organism evidence="6 7">
    <name type="scientific">Albidovulum sediminis</name>
    <dbReference type="NCBI Taxonomy" id="3066345"/>
    <lineage>
        <taxon>Bacteria</taxon>
        <taxon>Pseudomonadati</taxon>
        <taxon>Pseudomonadota</taxon>
        <taxon>Alphaproteobacteria</taxon>
        <taxon>Rhodobacterales</taxon>
        <taxon>Paracoccaceae</taxon>
        <taxon>Albidovulum</taxon>
    </lineage>
</organism>
<evidence type="ECO:0000256" key="2">
    <source>
        <dbReference type="ARBA" id="ARBA00022679"/>
    </source>
</evidence>
<name>A0ABT2NJ68_9RHOB</name>
<dbReference type="InterPro" id="IPR011004">
    <property type="entry name" value="Trimer_LpxA-like_sf"/>
</dbReference>
<dbReference type="Pfam" id="PF00132">
    <property type="entry name" value="Hexapep"/>
    <property type="match status" value="1"/>
</dbReference>
<feature type="domain" description="Maltose/galactoside acetyltransferase" evidence="5">
    <location>
        <begin position="11"/>
        <end position="65"/>
    </location>
</feature>
<gene>
    <name evidence="6" type="ORF">N5I32_05510</name>
</gene>
<keyword evidence="2" id="KW-0808">Transferase</keyword>
<dbReference type="PANTHER" id="PTHR23416">
    <property type="entry name" value="SIALIC ACID SYNTHASE-RELATED"/>
    <property type="match status" value="1"/>
</dbReference>
<keyword evidence="4" id="KW-0012">Acyltransferase</keyword>
<proteinExistence type="inferred from homology"/>
<dbReference type="CDD" id="cd03357">
    <property type="entry name" value="LbH_MAT_GAT"/>
    <property type="match status" value="1"/>
</dbReference>
<dbReference type="SMART" id="SM01266">
    <property type="entry name" value="Mac"/>
    <property type="match status" value="1"/>
</dbReference>
<dbReference type="RefSeq" id="WP_261495937.1">
    <property type="nucleotide sequence ID" value="NZ_JAOCQF010000001.1"/>
</dbReference>
<reference evidence="7" key="1">
    <citation type="submission" date="2023-07" db="EMBL/GenBank/DDBJ databases">
        <title>Defluviimonas sediminis sp. nov., isolated from mangrove sediment.</title>
        <authorList>
            <person name="Liu L."/>
            <person name="Li J."/>
            <person name="Huang Y."/>
            <person name="Pan J."/>
            <person name="Li M."/>
        </authorList>
    </citation>
    <scope>NUCLEOTIDE SEQUENCE [LARGE SCALE GENOMIC DNA]</scope>
    <source>
        <strain evidence="7">FT324</strain>
    </source>
</reference>
<dbReference type="Pfam" id="PF12464">
    <property type="entry name" value="Mac"/>
    <property type="match status" value="1"/>
</dbReference>
<evidence type="ECO:0000313" key="6">
    <source>
        <dbReference type="EMBL" id="MCT8328968.1"/>
    </source>
</evidence>
<evidence type="ECO:0000256" key="3">
    <source>
        <dbReference type="ARBA" id="ARBA00022737"/>
    </source>
</evidence>
<evidence type="ECO:0000256" key="1">
    <source>
        <dbReference type="ARBA" id="ARBA00007274"/>
    </source>
</evidence>
<dbReference type="InterPro" id="IPR024688">
    <property type="entry name" value="Mac_dom"/>
</dbReference>
<evidence type="ECO:0000259" key="5">
    <source>
        <dbReference type="SMART" id="SM01266"/>
    </source>
</evidence>
<dbReference type="InterPro" id="IPR001451">
    <property type="entry name" value="Hexapep"/>
</dbReference>
<comment type="caution">
    <text evidence="6">The sequence shown here is derived from an EMBL/GenBank/DDBJ whole genome shotgun (WGS) entry which is preliminary data.</text>
</comment>
<accession>A0ABT2NJ68</accession>
<keyword evidence="3" id="KW-0677">Repeat</keyword>
<dbReference type="PROSITE" id="PS00101">
    <property type="entry name" value="HEXAPEP_TRANSFERASES"/>
    <property type="match status" value="1"/>
</dbReference>
<dbReference type="SUPFAM" id="SSF51161">
    <property type="entry name" value="Trimeric LpxA-like enzymes"/>
    <property type="match status" value="1"/>
</dbReference>
<sequence length="187" mass="19788">MTATHPPPAELAELADGRWYHCMTPELEALRNSARQACWRHNSMDPALRGGCAPELVAIFASFGKGVFIEAPFHVAYGRNLVLGDGVYMNAGCVVLDTAPVRIGRRTMLGPAVHIYCADHAHGPEERRRGFERALPVNIGEDVWIGGGAILLPGVTVGDGALIGAGSVVTRDVASGARVAGNPARQI</sequence>
<protein>
    <submittedName>
        <fullName evidence="6">Sugar O-acetyltransferase</fullName>
    </submittedName>
</protein>
<comment type="similarity">
    <text evidence="1">Belongs to the transferase hexapeptide repeat family.</text>
</comment>
<evidence type="ECO:0000256" key="4">
    <source>
        <dbReference type="ARBA" id="ARBA00023315"/>
    </source>
</evidence>
<dbReference type="InterPro" id="IPR018357">
    <property type="entry name" value="Hexapep_transf_CS"/>
</dbReference>
<dbReference type="Gene3D" id="2.160.10.10">
    <property type="entry name" value="Hexapeptide repeat proteins"/>
    <property type="match status" value="1"/>
</dbReference>
<keyword evidence="7" id="KW-1185">Reference proteome</keyword>
<evidence type="ECO:0000313" key="7">
    <source>
        <dbReference type="Proteomes" id="UP001205601"/>
    </source>
</evidence>